<evidence type="ECO:0000313" key="1">
    <source>
        <dbReference type="EMBL" id="KAK1276935.1"/>
    </source>
</evidence>
<evidence type="ECO:0000313" key="2">
    <source>
        <dbReference type="Proteomes" id="UP001179952"/>
    </source>
</evidence>
<organism evidence="1 2">
    <name type="scientific">Acorus gramineus</name>
    <name type="common">Dwarf sweet flag</name>
    <dbReference type="NCBI Taxonomy" id="55184"/>
    <lineage>
        <taxon>Eukaryota</taxon>
        <taxon>Viridiplantae</taxon>
        <taxon>Streptophyta</taxon>
        <taxon>Embryophyta</taxon>
        <taxon>Tracheophyta</taxon>
        <taxon>Spermatophyta</taxon>
        <taxon>Magnoliopsida</taxon>
        <taxon>Liliopsida</taxon>
        <taxon>Acoraceae</taxon>
        <taxon>Acorus</taxon>
    </lineage>
</organism>
<reference evidence="1" key="1">
    <citation type="journal article" date="2023" name="Nat. Commun.">
        <title>Diploid and tetraploid genomes of Acorus and the evolution of monocots.</title>
        <authorList>
            <person name="Ma L."/>
            <person name="Liu K.W."/>
            <person name="Li Z."/>
            <person name="Hsiao Y.Y."/>
            <person name="Qi Y."/>
            <person name="Fu T."/>
            <person name="Tang G.D."/>
            <person name="Zhang D."/>
            <person name="Sun W.H."/>
            <person name="Liu D.K."/>
            <person name="Li Y."/>
            <person name="Chen G.Z."/>
            <person name="Liu X.D."/>
            <person name="Liao X.Y."/>
            <person name="Jiang Y.T."/>
            <person name="Yu X."/>
            <person name="Hao Y."/>
            <person name="Huang J."/>
            <person name="Zhao X.W."/>
            <person name="Ke S."/>
            <person name="Chen Y.Y."/>
            <person name="Wu W.L."/>
            <person name="Hsu J.L."/>
            <person name="Lin Y.F."/>
            <person name="Huang M.D."/>
            <person name="Li C.Y."/>
            <person name="Huang L."/>
            <person name="Wang Z.W."/>
            <person name="Zhao X."/>
            <person name="Zhong W.Y."/>
            <person name="Peng D.H."/>
            <person name="Ahmad S."/>
            <person name="Lan S."/>
            <person name="Zhang J.S."/>
            <person name="Tsai W.C."/>
            <person name="Van de Peer Y."/>
            <person name="Liu Z.J."/>
        </authorList>
    </citation>
    <scope>NUCLEOTIDE SEQUENCE</scope>
    <source>
        <strain evidence="1">SCP</strain>
    </source>
</reference>
<reference evidence="1" key="2">
    <citation type="submission" date="2023-06" db="EMBL/GenBank/DDBJ databases">
        <authorList>
            <person name="Ma L."/>
            <person name="Liu K.-W."/>
            <person name="Li Z."/>
            <person name="Hsiao Y.-Y."/>
            <person name="Qi Y."/>
            <person name="Fu T."/>
            <person name="Tang G."/>
            <person name="Zhang D."/>
            <person name="Sun W.-H."/>
            <person name="Liu D.-K."/>
            <person name="Li Y."/>
            <person name="Chen G.-Z."/>
            <person name="Liu X.-D."/>
            <person name="Liao X.-Y."/>
            <person name="Jiang Y.-T."/>
            <person name="Yu X."/>
            <person name="Hao Y."/>
            <person name="Huang J."/>
            <person name="Zhao X.-W."/>
            <person name="Ke S."/>
            <person name="Chen Y.-Y."/>
            <person name="Wu W.-L."/>
            <person name="Hsu J.-L."/>
            <person name="Lin Y.-F."/>
            <person name="Huang M.-D."/>
            <person name="Li C.-Y."/>
            <person name="Huang L."/>
            <person name="Wang Z.-W."/>
            <person name="Zhao X."/>
            <person name="Zhong W.-Y."/>
            <person name="Peng D.-H."/>
            <person name="Ahmad S."/>
            <person name="Lan S."/>
            <person name="Zhang J.-S."/>
            <person name="Tsai W.-C."/>
            <person name="Van De Peer Y."/>
            <person name="Liu Z.-J."/>
        </authorList>
    </citation>
    <scope>NUCLEOTIDE SEQUENCE</scope>
    <source>
        <strain evidence="1">SCP</strain>
        <tissue evidence="1">Leaves</tissue>
    </source>
</reference>
<name>A0AAV9BK26_ACOGR</name>
<gene>
    <name evidence="1" type="ORF">QJS04_geneDACA003967</name>
</gene>
<proteinExistence type="predicted"/>
<dbReference type="AlphaFoldDB" id="A0AAV9BK26"/>
<dbReference type="Proteomes" id="UP001179952">
    <property type="component" value="Unassembled WGS sequence"/>
</dbReference>
<comment type="caution">
    <text evidence="1">The sequence shown here is derived from an EMBL/GenBank/DDBJ whole genome shotgun (WGS) entry which is preliminary data.</text>
</comment>
<keyword evidence="2" id="KW-1185">Reference proteome</keyword>
<dbReference type="EMBL" id="JAUJYN010000003">
    <property type="protein sequence ID" value="KAK1276935.1"/>
    <property type="molecule type" value="Genomic_DNA"/>
</dbReference>
<sequence length="72" mass="8535">MSSWWRLAAVVQKGARKKKQHNPFYNTGSVMKIERKKKKKKHDVDGNVDGMDVRRVDEMWRREETCGDSLWA</sequence>
<accession>A0AAV9BK26</accession>
<protein>
    <submittedName>
        <fullName evidence="1">Uncharacterized protein</fullName>
    </submittedName>
</protein>